<dbReference type="InterPro" id="IPR005814">
    <property type="entry name" value="Aminotrans_3"/>
</dbReference>
<dbReference type="EMBL" id="JAGGNH010000004">
    <property type="protein sequence ID" value="KAJ0973820.1"/>
    <property type="molecule type" value="Genomic_DNA"/>
</dbReference>
<dbReference type="OrthoDB" id="10261433at2759"/>
<evidence type="ECO:0000256" key="1">
    <source>
        <dbReference type="ARBA" id="ARBA00008954"/>
    </source>
</evidence>
<keyword evidence="4" id="KW-1185">Reference proteome</keyword>
<dbReference type="PANTHER" id="PTHR45688:SF13">
    <property type="entry name" value="ALANINE--GLYOXYLATE AMINOTRANSFERASE 2-LIKE"/>
    <property type="match status" value="1"/>
</dbReference>
<accession>A0A9D5CIT0</accession>
<evidence type="ECO:0000256" key="2">
    <source>
        <dbReference type="ARBA" id="ARBA00022898"/>
    </source>
</evidence>
<dbReference type="GO" id="GO:0030170">
    <property type="term" value="F:pyridoxal phosphate binding"/>
    <property type="evidence" value="ECO:0007669"/>
    <property type="project" value="InterPro"/>
</dbReference>
<reference evidence="3" key="1">
    <citation type="submission" date="2021-03" db="EMBL/GenBank/DDBJ databases">
        <authorList>
            <person name="Li Z."/>
            <person name="Yang C."/>
        </authorList>
    </citation>
    <scope>NUCLEOTIDE SEQUENCE</scope>
    <source>
        <strain evidence="3">Dzin_1.0</strain>
        <tissue evidence="3">Leaf</tissue>
    </source>
</reference>
<dbReference type="InterPro" id="IPR011990">
    <property type="entry name" value="TPR-like_helical_dom_sf"/>
</dbReference>
<dbReference type="Gene3D" id="1.25.40.10">
    <property type="entry name" value="Tetratricopeptide repeat domain"/>
    <property type="match status" value="1"/>
</dbReference>
<dbReference type="Pfam" id="PF00202">
    <property type="entry name" value="Aminotran_3"/>
    <property type="match status" value="1"/>
</dbReference>
<dbReference type="Gene3D" id="3.90.1150.10">
    <property type="entry name" value="Aspartate Aminotransferase, domain 1"/>
    <property type="match status" value="1"/>
</dbReference>
<protein>
    <submittedName>
        <fullName evidence="3">Uncharacterized protein</fullName>
    </submittedName>
</protein>
<dbReference type="AlphaFoldDB" id="A0A9D5CIT0"/>
<comment type="similarity">
    <text evidence="1">Belongs to the class-III pyridoxal-phosphate-dependent aminotransferase family.</text>
</comment>
<gene>
    <name evidence="3" type="ORF">J5N97_015785</name>
</gene>
<dbReference type="Proteomes" id="UP001085076">
    <property type="component" value="Miscellaneous, Linkage group lg04"/>
</dbReference>
<proteinExistence type="inferred from homology"/>
<evidence type="ECO:0000313" key="3">
    <source>
        <dbReference type="EMBL" id="KAJ0973820.1"/>
    </source>
</evidence>
<name>A0A9D5CIT0_9LILI</name>
<evidence type="ECO:0000313" key="4">
    <source>
        <dbReference type="Proteomes" id="UP001085076"/>
    </source>
</evidence>
<dbReference type="InterPro" id="IPR015424">
    <property type="entry name" value="PyrdxlP-dep_Trfase"/>
</dbReference>
<dbReference type="GO" id="GO:0008483">
    <property type="term" value="F:transaminase activity"/>
    <property type="evidence" value="ECO:0007669"/>
    <property type="project" value="InterPro"/>
</dbReference>
<dbReference type="InterPro" id="IPR015422">
    <property type="entry name" value="PyrdxlP-dep_Trfase_small"/>
</dbReference>
<reference evidence="3" key="2">
    <citation type="journal article" date="2022" name="Hortic Res">
        <title>The genome of Dioscorea zingiberensis sheds light on the biosynthesis, origin and evolution of the medicinally important diosgenin saponins.</title>
        <authorList>
            <person name="Li Y."/>
            <person name="Tan C."/>
            <person name="Li Z."/>
            <person name="Guo J."/>
            <person name="Li S."/>
            <person name="Chen X."/>
            <person name="Wang C."/>
            <person name="Dai X."/>
            <person name="Yang H."/>
            <person name="Song W."/>
            <person name="Hou L."/>
            <person name="Xu J."/>
            <person name="Tong Z."/>
            <person name="Xu A."/>
            <person name="Yuan X."/>
            <person name="Wang W."/>
            <person name="Yang Q."/>
            <person name="Chen L."/>
            <person name="Sun Z."/>
            <person name="Wang K."/>
            <person name="Pan B."/>
            <person name="Chen J."/>
            <person name="Bao Y."/>
            <person name="Liu F."/>
            <person name="Qi X."/>
            <person name="Gang D.R."/>
            <person name="Wen J."/>
            <person name="Li J."/>
        </authorList>
    </citation>
    <scope>NUCLEOTIDE SEQUENCE</scope>
    <source>
        <strain evidence="3">Dzin_1.0</strain>
    </source>
</reference>
<organism evidence="3 4">
    <name type="scientific">Dioscorea zingiberensis</name>
    <dbReference type="NCBI Taxonomy" id="325984"/>
    <lineage>
        <taxon>Eukaryota</taxon>
        <taxon>Viridiplantae</taxon>
        <taxon>Streptophyta</taxon>
        <taxon>Embryophyta</taxon>
        <taxon>Tracheophyta</taxon>
        <taxon>Spermatophyta</taxon>
        <taxon>Magnoliopsida</taxon>
        <taxon>Liliopsida</taxon>
        <taxon>Dioscoreales</taxon>
        <taxon>Dioscoreaceae</taxon>
        <taxon>Dioscorea</taxon>
    </lineage>
</organism>
<dbReference type="Gene3D" id="3.40.640.10">
    <property type="entry name" value="Type I PLP-dependent aspartate aminotransferase-like (Major domain)"/>
    <property type="match status" value="1"/>
</dbReference>
<sequence>MAILVATVQGSWPVSNTAEDAPELLEEMPERDQGTEEMLEEVAAIEEPESEQLNQTTVEFSPIEVDVLVNGAASKCLVSPKDNEVNSLPAILFPSIAFPVPQGPTIDAQFGVSMETASCLVYATAQEVADVNVANQRFIVSLLFNVNHGFDYDEAFFAYQKAASMFKSIKRKSEDYIYGWFDVSLQSHRLIAVMDRWDAVYWKKLCLEFRCRYSQKSTSICSDRVLFSLFILAVNVEELVENQSLDSIEIVPWLGLDSVLNILDRMMHYLFNEDDHSYLDAFGGIAPISCGHFHPEVVEVVISQTIRLHHPTVVYLPHAVADFDEALAPKMPGDLKVVFFTNSCTEANELAMMITQLYTAWQDIISNRNSYHGNVVRTMGAIVQSICKFNVITSGLHHVVNPDQYRGIFCSEGPKYAQDIHEIIDYRTSGQVVGFISDAIQGVGGIRELAPGYLLAVCKIIKKDGGLCITDEVQSGIGCTGSTFWRFENLGVIPDIMTMAKGIARFSACVHAFIVKSGFSMELKGTIDSGYKFFTEEKHLNDDMYSFEAISNSREQQQGTLTVIEYLMWGSWHPEGCYVLSWVLIVVCIQQKKAEKEAVEVDFGRQLHALMMKMVFYQNLFSRSAWVDVYAKGCAIEDVYLVFVLMQECNSITWNSIIAGCAQLGALANAL</sequence>
<keyword evidence="2" id="KW-0663">Pyridoxal phosphate</keyword>
<dbReference type="PANTHER" id="PTHR45688">
    <property type="match status" value="1"/>
</dbReference>
<dbReference type="GO" id="GO:0005739">
    <property type="term" value="C:mitochondrion"/>
    <property type="evidence" value="ECO:0007669"/>
    <property type="project" value="TreeGrafter"/>
</dbReference>
<dbReference type="InterPro" id="IPR015421">
    <property type="entry name" value="PyrdxlP-dep_Trfase_major"/>
</dbReference>
<comment type="caution">
    <text evidence="3">The sequence shown here is derived from an EMBL/GenBank/DDBJ whole genome shotgun (WGS) entry which is preliminary data.</text>
</comment>
<dbReference type="SUPFAM" id="SSF53383">
    <property type="entry name" value="PLP-dependent transferases"/>
    <property type="match status" value="1"/>
</dbReference>